<dbReference type="SUPFAM" id="SSF48452">
    <property type="entry name" value="TPR-like"/>
    <property type="match status" value="1"/>
</dbReference>
<dbReference type="OrthoDB" id="1522814at2"/>
<accession>A0A562SLH7</accession>
<sequence>MQRIIAGICIISTLLAASCKKDYTSPSAAQEDDVFTSTQAVTAVAVGLQRIYSTGRAGSLYNLVTANGFTTKELLLRNEGNVPENQLNIGGGTVDGTNTVLGNLWTNSNKIIYDANRVIAYAQSMDDRAYASGLIGYVTIFKALAMGNMAMGWQQVPDTTGTLESGAPFIDRVAGFNKAIGWIDAALAAVNANAPSGSFLNNIPAGMDIPNTLRALKARYALFAGNYDLALSMAGSVTRKAVQFHYDAIFPNPIWETATSTNNVYQVIDSTMGLPEGLRPDPADKRVLFYMLDTFSTTPKFRIKGFALTNTSPFPVYMMGEMTLIKAEAYARKNDLVNGLAELNKVVTKSPAQDSLGLGADLPAITGPLTQDALLEAIYQHRCIELYMSGLKLEDMRRFDRPLSERKRNFYPYPFAERDNNPNTPPDPDF</sequence>
<evidence type="ECO:0000259" key="6">
    <source>
        <dbReference type="Pfam" id="PF07980"/>
    </source>
</evidence>
<comment type="similarity">
    <text evidence="2">Belongs to the SusD family.</text>
</comment>
<evidence type="ECO:0000313" key="8">
    <source>
        <dbReference type="Proteomes" id="UP000316778"/>
    </source>
</evidence>
<evidence type="ECO:0000256" key="5">
    <source>
        <dbReference type="ARBA" id="ARBA00023237"/>
    </source>
</evidence>
<dbReference type="Gene3D" id="1.25.40.390">
    <property type="match status" value="1"/>
</dbReference>
<evidence type="ECO:0000313" key="7">
    <source>
        <dbReference type="EMBL" id="TWI82003.1"/>
    </source>
</evidence>
<comment type="caution">
    <text evidence="7">The sequence shown here is derived from an EMBL/GenBank/DDBJ whole genome shotgun (WGS) entry which is preliminary data.</text>
</comment>
<comment type="subcellular location">
    <subcellularLocation>
        <location evidence="1">Cell outer membrane</location>
    </subcellularLocation>
</comment>
<protein>
    <submittedName>
        <fullName evidence="7">SusD-like starch-binding protein associating with outer membrane</fullName>
    </submittedName>
</protein>
<keyword evidence="8" id="KW-1185">Reference proteome</keyword>
<dbReference type="Pfam" id="PF07980">
    <property type="entry name" value="SusD_RagB"/>
    <property type="match status" value="1"/>
</dbReference>
<feature type="domain" description="RagB/SusD" evidence="6">
    <location>
        <begin position="309"/>
        <end position="422"/>
    </location>
</feature>
<keyword evidence="3" id="KW-0732">Signal</keyword>
<reference evidence="7 8" key="1">
    <citation type="journal article" date="2013" name="Stand. Genomic Sci.">
        <title>Genomic Encyclopedia of Type Strains, Phase I: The one thousand microbial genomes (KMG-I) project.</title>
        <authorList>
            <person name="Kyrpides N.C."/>
            <person name="Woyke T."/>
            <person name="Eisen J.A."/>
            <person name="Garrity G."/>
            <person name="Lilburn T.G."/>
            <person name="Beck B.J."/>
            <person name="Whitman W.B."/>
            <person name="Hugenholtz P."/>
            <person name="Klenk H.P."/>
        </authorList>
    </citation>
    <scope>NUCLEOTIDE SEQUENCE [LARGE SCALE GENOMIC DNA]</scope>
    <source>
        <strain evidence="7 8">DSM 13484</strain>
    </source>
</reference>
<name>A0A562SLH7_CHIJA</name>
<proteinExistence type="inferred from homology"/>
<dbReference type="PROSITE" id="PS51257">
    <property type="entry name" value="PROKAR_LIPOPROTEIN"/>
    <property type="match status" value="1"/>
</dbReference>
<dbReference type="RefSeq" id="WP_145719090.1">
    <property type="nucleotide sequence ID" value="NZ_BAAAFY010000003.1"/>
</dbReference>
<evidence type="ECO:0000256" key="2">
    <source>
        <dbReference type="ARBA" id="ARBA00006275"/>
    </source>
</evidence>
<dbReference type="EMBL" id="VLLG01000007">
    <property type="protein sequence ID" value="TWI82003.1"/>
    <property type="molecule type" value="Genomic_DNA"/>
</dbReference>
<dbReference type="InterPro" id="IPR012944">
    <property type="entry name" value="SusD_RagB_dom"/>
</dbReference>
<keyword evidence="4" id="KW-0472">Membrane</keyword>
<organism evidence="7 8">
    <name type="scientific">Chitinophaga japonensis</name>
    <name type="common">Flexibacter japonensis</name>
    <dbReference type="NCBI Taxonomy" id="104662"/>
    <lineage>
        <taxon>Bacteria</taxon>
        <taxon>Pseudomonadati</taxon>
        <taxon>Bacteroidota</taxon>
        <taxon>Chitinophagia</taxon>
        <taxon>Chitinophagales</taxon>
        <taxon>Chitinophagaceae</taxon>
        <taxon>Chitinophaga</taxon>
    </lineage>
</organism>
<dbReference type="GO" id="GO:0009279">
    <property type="term" value="C:cell outer membrane"/>
    <property type="evidence" value="ECO:0007669"/>
    <property type="project" value="UniProtKB-SubCell"/>
</dbReference>
<evidence type="ECO:0000256" key="4">
    <source>
        <dbReference type="ARBA" id="ARBA00023136"/>
    </source>
</evidence>
<evidence type="ECO:0000256" key="1">
    <source>
        <dbReference type="ARBA" id="ARBA00004442"/>
    </source>
</evidence>
<gene>
    <name evidence="7" type="ORF">LX66_5319</name>
</gene>
<evidence type="ECO:0000256" key="3">
    <source>
        <dbReference type="ARBA" id="ARBA00022729"/>
    </source>
</evidence>
<dbReference type="Proteomes" id="UP000316778">
    <property type="component" value="Unassembled WGS sequence"/>
</dbReference>
<dbReference type="AlphaFoldDB" id="A0A562SLH7"/>
<dbReference type="InterPro" id="IPR011990">
    <property type="entry name" value="TPR-like_helical_dom_sf"/>
</dbReference>
<keyword evidence="5" id="KW-0998">Cell outer membrane</keyword>